<dbReference type="eggNOG" id="COG5551">
    <property type="taxonomic scope" value="Bacteria"/>
</dbReference>
<dbReference type="OrthoDB" id="9787241at2"/>
<keyword evidence="3" id="KW-1185">Reference proteome</keyword>
<reference evidence="2 3" key="1">
    <citation type="submission" date="2007-08" db="EMBL/GenBank/DDBJ databases">
        <title>Complete sequence of Roseiflexus castenholzii DSM 13941.</title>
        <authorList>
            <consortium name="US DOE Joint Genome Institute"/>
            <person name="Copeland A."/>
            <person name="Lucas S."/>
            <person name="Lapidus A."/>
            <person name="Barry K."/>
            <person name="Glavina del Rio T."/>
            <person name="Dalin E."/>
            <person name="Tice H."/>
            <person name="Pitluck S."/>
            <person name="Thompson L.S."/>
            <person name="Brettin T."/>
            <person name="Bruce D."/>
            <person name="Detter J.C."/>
            <person name="Han C."/>
            <person name="Tapia R."/>
            <person name="Schmutz J."/>
            <person name="Larimer F."/>
            <person name="Land M."/>
            <person name="Hauser L."/>
            <person name="Kyrpides N."/>
            <person name="Mikhailova N."/>
            <person name="Bryant D.A."/>
            <person name="Hanada S."/>
            <person name="Tsukatani Y."/>
            <person name="Richardson P."/>
        </authorList>
    </citation>
    <scope>NUCLEOTIDE SEQUENCE [LARGE SCALE GENOMIC DNA]</scope>
    <source>
        <strain evidence="3">DSM 13941 / HLO8</strain>
    </source>
</reference>
<accession>A7NFU5</accession>
<dbReference type="Pfam" id="PF10040">
    <property type="entry name" value="CRISPR_Cas6"/>
    <property type="match status" value="1"/>
</dbReference>
<dbReference type="EMBL" id="CP000804">
    <property type="protein sequence ID" value="ABU56326.1"/>
    <property type="molecule type" value="Genomic_DNA"/>
</dbReference>
<dbReference type="AlphaFoldDB" id="A7NFU5"/>
<protein>
    <recommendedName>
        <fullName evidence="1">CRISPR-associated protein Cas6 C-terminal domain-containing protein</fullName>
    </recommendedName>
</protein>
<dbReference type="RefSeq" id="WP_011997731.1">
    <property type="nucleotide sequence ID" value="NC_009767.1"/>
</dbReference>
<dbReference type="Gene3D" id="3.30.70.1900">
    <property type="match status" value="1"/>
</dbReference>
<feature type="domain" description="CRISPR-associated protein Cas6 C-terminal" evidence="1">
    <location>
        <begin position="203"/>
        <end position="322"/>
    </location>
</feature>
<name>A7NFU5_ROSCS</name>
<organism evidence="2 3">
    <name type="scientific">Roseiflexus castenholzii (strain DSM 13941 / HLO8)</name>
    <dbReference type="NCBI Taxonomy" id="383372"/>
    <lineage>
        <taxon>Bacteria</taxon>
        <taxon>Bacillati</taxon>
        <taxon>Chloroflexota</taxon>
        <taxon>Chloroflexia</taxon>
        <taxon>Chloroflexales</taxon>
        <taxon>Roseiflexineae</taxon>
        <taxon>Roseiflexaceae</taxon>
        <taxon>Roseiflexus</taxon>
    </lineage>
</organism>
<gene>
    <name evidence="2" type="ordered locus">Rcas_0193</name>
</gene>
<dbReference type="STRING" id="383372.Rcas_0193"/>
<sequence>MSTESAGLALPDLPILRLRLTIRLLIDAFLPAYKGAMLRGGFGYAFQRASCLQACWGRSHECTITPFCPYRWVFETPHPSDVAHLHDLRDVPRPFVIVAPGDTRTRYVAGDALEFGLTLIGRGVEYLPYFLFSFERLGAMGLGRDHAPFRLERVEALRPWQPTGVVIYQDGQVLQSAESLPFIDAAAVSAYAQTLPKDLSLVLLTPLRIRERGEVLRTFDLPALVRAACWRIDALATFHGNGRWQVDYERLINAARAVTVEQVQTRWVDVQRTSTRQRQTMPQGGIVGTAMLRGVGIDLRWLLALGSLVHIGKSCTFGHGNVQMMNLEG</sequence>
<dbReference type="HOGENOM" id="CLU_050021_0_0_0"/>
<evidence type="ECO:0000259" key="1">
    <source>
        <dbReference type="Pfam" id="PF10040"/>
    </source>
</evidence>
<evidence type="ECO:0000313" key="2">
    <source>
        <dbReference type="EMBL" id="ABU56326.1"/>
    </source>
</evidence>
<dbReference type="InterPro" id="IPR019267">
    <property type="entry name" value="CRISPR-assoc_Cas6_C"/>
</dbReference>
<evidence type="ECO:0000313" key="3">
    <source>
        <dbReference type="Proteomes" id="UP000000263"/>
    </source>
</evidence>
<dbReference type="Proteomes" id="UP000000263">
    <property type="component" value="Chromosome"/>
</dbReference>
<proteinExistence type="predicted"/>
<dbReference type="KEGG" id="rca:Rcas_0193"/>